<organism evidence="1 2">
    <name type="scientific">Papaver somniferum</name>
    <name type="common">Opium poppy</name>
    <dbReference type="NCBI Taxonomy" id="3469"/>
    <lineage>
        <taxon>Eukaryota</taxon>
        <taxon>Viridiplantae</taxon>
        <taxon>Streptophyta</taxon>
        <taxon>Embryophyta</taxon>
        <taxon>Tracheophyta</taxon>
        <taxon>Spermatophyta</taxon>
        <taxon>Magnoliopsida</taxon>
        <taxon>Ranunculales</taxon>
        <taxon>Papaveraceae</taxon>
        <taxon>Papaveroideae</taxon>
        <taxon>Papaver</taxon>
    </lineage>
</organism>
<accession>A0A4Y7IPK4</accession>
<name>A0A4Y7IPK4_PAPSO</name>
<sequence>MAVIALWLFMEELGYPIIIIELLKYQSDIITNSAYDEAVSAVHYIIANTRPPPFHRTAVTDMNTTLTLIRDSGSAMYVSMKYLFEHGAIGYSSLKLIIGNLCSIMFADILRKAMLKNGFGDNPNDLVNDRADEDTNIPEVDLDNSAPITSLKVEAGSSSGTTQEDFQFQKIKFVNSLSGRMVKIVLKASECKKLGPLNDVNQLDVISRPEDLKQGKASCR</sequence>
<evidence type="ECO:0000313" key="1">
    <source>
        <dbReference type="EMBL" id="RZC49632.1"/>
    </source>
</evidence>
<keyword evidence="2" id="KW-1185">Reference proteome</keyword>
<proteinExistence type="predicted"/>
<protein>
    <submittedName>
        <fullName evidence="1">Uncharacterized protein</fullName>
    </submittedName>
</protein>
<dbReference type="EMBL" id="CM010716">
    <property type="protein sequence ID" value="RZC49632.1"/>
    <property type="molecule type" value="Genomic_DNA"/>
</dbReference>
<dbReference type="AlphaFoldDB" id="A0A4Y7IPK4"/>
<gene>
    <name evidence="1" type="ORF">C5167_018066</name>
</gene>
<dbReference type="Gramene" id="RZC49632">
    <property type="protein sequence ID" value="RZC49632"/>
    <property type="gene ID" value="C5167_018066"/>
</dbReference>
<dbReference type="Proteomes" id="UP000316621">
    <property type="component" value="Chromosome 2"/>
</dbReference>
<evidence type="ECO:0000313" key="2">
    <source>
        <dbReference type="Proteomes" id="UP000316621"/>
    </source>
</evidence>
<reference evidence="1 2" key="1">
    <citation type="journal article" date="2018" name="Science">
        <title>The opium poppy genome and morphinan production.</title>
        <authorList>
            <person name="Guo L."/>
            <person name="Winzer T."/>
            <person name="Yang X."/>
            <person name="Li Y."/>
            <person name="Ning Z."/>
            <person name="He Z."/>
            <person name="Teodor R."/>
            <person name="Lu Y."/>
            <person name="Bowser T.A."/>
            <person name="Graham I.A."/>
            <person name="Ye K."/>
        </authorList>
    </citation>
    <scope>NUCLEOTIDE SEQUENCE [LARGE SCALE GENOMIC DNA]</scope>
    <source>
        <strain evidence="2">cv. HN1</strain>
        <tissue evidence="1">Leaves</tissue>
    </source>
</reference>